<evidence type="ECO:0000313" key="4">
    <source>
        <dbReference type="Proteomes" id="UP000327493"/>
    </source>
</evidence>
<organism evidence="3 4">
    <name type="scientific">Etheostoma spectabile</name>
    <name type="common">orangethroat darter</name>
    <dbReference type="NCBI Taxonomy" id="54343"/>
    <lineage>
        <taxon>Eukaryota</taxon>
        <taxon>Metazoa</taxon>
        <taxon>Chordata</taxon>
        <taxon>Craniata</taxon>
        <taxon>Vertebrata</taxon>
        <taxon>Euteleostomi</taxon>
        <taxon>Actinopterygii</taxon>
        <taxon>Neopterygii</taxon>
        <taxon>Teleostei</taxon>
        <taxon>Neoteleostei</taxon>
        <taxon>Acanthomorphata</taxon>
        <taxon>Eupercaria</taxon>
        <taxon>Perciformes</taxon>
        <taxon>Percoidei</taxon>
        <taxon>Percidae</taxon>
        <taxon>Etheostomatinae</taxon>
        <taxon>Etheostoma</taxon>
    </lineage>
</organism>
<keyword evidence="1" id="KW-1133">Transmembrane helix</keyword>
<feature type="non-terminal residue" evidence="3">
    <location>
        <position position="1"/>
    </location>
</feature>
<evidence type="ECO:0000313" key="3">
    <source>
        <dbReference type="EMBL" id="KAA8578104.1"/>
    </source>
</evidence>
<gene>
    <name evidence="3" type="ORF">FQN60_002569</name>
</gene>
<dbReference type="InterPro" id="IPR027272">
    <property type="entry name" value="Piezo"/>
</dbReference>
<accession>A0A5J5C8H0</accession>
<dbReference type="PANTHER" id="PTHR47049:SF2">
    <property type="entry name" value="PIEZO-TYPE MECHANOSENSITIVE ION CHANNEL HOMOLOG"/>
    <property type="match status" value="1"/>
</dbReference>
<reference evidence="3 4" key="1">
    <citation type="submission" date="2019-08" db="EMBL/GenBank/DDBJ databases">
        <title>A chromosome-level genome assembly, high-density linkage maps, and genome scans reveal the genomic architecture of hybrid incompatibilities underlying speciation via character displacement in darters (Percidae: Etheostominae).</title>
        <authorList>
            <person name="Moran R.L."/>
            <person name="Catchen J.M."/>
            <person name="Fuller R.C."/>
        </authorList>
    </citation>
    <scope>NUCLEOTIDE SEQUENCE [LARGE SCALE GENOMIC DNA]</scope>
    <source>
        <strain evidence="3">EspeVRDwgs_2016</strain>
        <tissue evidence="3">Muscle</tissue>
    </source>
</reference>
<evidence type="ECO:0000256" key="1">
    <source>
        <dbReference type="SAM" id="Phobius"/>
    </source>
</evidence>
<keyword evidence="4" id="KW-1185">Reference proteome</keyword>
<dbReference type="EMBL" id="VOFY01001128">
    <property type="protein sequence ID" value="KAA8578104.1"/>
    <property type="molecule type" value="Genomic_DNA"/>
</dbReference>
<proteinExistence type="predicted"/>
<keyword evidence="1" id="KW-0812">Transmembrane</keyword>
<comment type="caution">
    <text evidence="3">The sequence shown here is derived from an EMBL/GenBank/DDBJ whole genome shotgun (WGS) entry which is preliminary data.</text>
</comment>
<feature type="transmembrane region" description="Helical" evidence="1">
    <location>
        <begin position="67"/>
        <end position="85"/>
    </location>
</feature>
<dbReference type="InterPro" id="IPR031805">
    <property type="entry name" value="Piezo_TM25-28"/>
</dbReference>
<dbReference type="Proteomes" id="UP000327493">
    <property type="component" value="Unassembled WGS sequence"/>
</dbReference>
<evidence type="ECO:0000259" key="2">
    <source>
        <dbReference type="Pfam" id="PF15917"/>
    </source>
</evidence>
<protein>
    <recommendedName>
        <fullName evidence="2">Piezo TM25-28 domain-containing protein</fullName>
    </recommendedName>
</protein>
<dbReference type="GO" id="GO:0016020">
    <property type="term" value="C:membrane"/>
    <property type="evidence" value="ECO:0007669"/>
    <property type="project" value="InterPro"/>
</dbReference>
<dbReference type="AlphaFoldDB" id="A0A5J5C8H0"/>
<dbReference type="PANTHER" id="PTHR47049">
    <property type="entry name" value="PIEZO-TYPE MECHANOSENSITIVE ION CHANNEL HOMOLOG"/>
    <property type="match status" value="1"/>
</dbReference>
<sequence length="88" mass="10208">DFLLVLGAALQRQVFEEEVQPAVQILAGDNWELDEDNGRVSDPIRRLCVNTGPDFMLCRSYLDMMKLIIFSYMFWFVLTIIFITGTTR</sequence>
<feature type="domain" description="Piezo TM25-28" evidence="2">
    <location>
        <begin position="45"/>
        <end position="88"/>
    </location>
</feature>
<name>A0A5J5C8H0_9PERO</name>
<dbReference type="Pfam" id="PF15917">
    <property type="entry name" value="Piezo_TM25-28"/>
    <property type="match status" value="1"/>
</dbReference>
<keyword evidence="1" id="KW-0472">Membrane</keyword>
<dbReference type="GO" id="GO:0008381">
    <property type="term" value="F:mechanosensitive monoatomic ion channel activity"/>
    <property type="evidence" value="ECO:0007669"/>
    <property type="project" value="InterPro"/>
</dbReference>